<dbReference type="AlphaFoldDB" id="A0AAC9PW32"/>
<proteinExistence type="predicted"/>
<organism evidence="1 2">
    <name type="scientific">Lacinutrix venerupis</name>
    <dbReference type="NCBI Taxonomy" id="1486034"/>
    <lineage>
        <taxon>Bacteria</taxon>
        <taxon>Pseudomonadati</taxon>
        <taxon>Bacteroidota</taxon>
        <taxon>Flavobacteriia</taxon>
        <taxon>Flavobacteriales</taxon>
        <taxon>Flavobacteriaceae</taxon>
        <taxon>Lacinutrix</taxon>
    </lineage>
</organism>
<protein>
    <submittedName>
        <fullName evidence="1">Uncharacterized protein</fullName>
    </submittedName>
</protein>
<evidence type="ECO:0000313" key="2">
    <source>
        <dbReference type="Proteomes" id="UP000187506"/>
    </source>
</evidence>
<gene>
    <name evidence="1" type="ORF">BWR22_04845</name>
</gene>
<dbReference type="KEGG" id="lvn:BWR22_04845"/>
<dbReference type="Proteomes" id="UP000187506">
    <property type="component" value="Chromosome"/>
</dbReference>
<reference evidence="1 2" key="1">
    <citation type="submission" date="2017-01" db="EMBL/GenBank/DDBJ databases">
        <title>Complete genome of Lacinutrix venerupis DOK2-8 isolated from seawater in Dokdo.</title>
        <authorList>
            <person name="Chi W.-J."/>
            <person name="Kim J.H."/>
        </authorList>
    </citation>
    <scope>NUCLEOTIDE SEQUENCE [LARGE SCALE GENOMIC DNA]</scope>
    <source>
        <strain evidence="1 2">DOK2-8</strain>
    </source>
</reference>
<evidence type="ECO:0000313" key="1">
    <source>
        <dbReference type="EMBL" id="APX99665.1"/>
    </source>
</evidence>
<sequence>MKTLNEKQLLVARQEFKPFLSLGGKNLSKLKLKTSLDFFAQKMNTTFESLGCIGYNSKKQQLTATINIKRSSGYSGSLCENGSYEYVRFYIDYQDGDGWQDMGVVGVNVHDIPTEKDCDNQDEKPITYVARLDIESKRKFCSVPNLPIVRAVLSWNTVPEPNDPDLEIGTYVWSDTKDAQIQIEPYKFFLPDFPILEVDDILNSIILNPSLSLNQLTLHKPEKLLAIKKAKAAIKPKTLNFSELSVLYNKNKIKPHRFGIKELQSVIKAPNHIELNNISNIFEVNNCDLLDSLAEFNNVNCDTEFEELVCVGADYNRQALIGTFKVNKSSGYNGGLCTDGSKEYVSFWIQTEENCEWIHAGTTYVNVYDIPDVPDNGIFYSAVLPYKFDDLKQECGNPQVLKVKAILSWNVEPQGMECSRWGNILESYVQIQPEKATIGNGPEIVAIGGVDVNWIGANGLTMPNAHFRFTGLEVTNRSAFGGLIIVEAKTNKFNGQRYKVRVDNLNTGDSYYVDNSFVMDNVFNVSHANPITKEYTYYGDATNNSLNAVAKFYPGTNDLIRVTIEHADGTSSSKVIQMDNSNPDLELNITNYGDCSHFVKGLPISGNFSVSESHIEYYRLSTSINESGVNILEHVIPTDLTETEFSGTFNFTASSTKNCGVISIFAKPRTVIHSREMHDGKNLPKTICLKES</sequence>
<dbReference type="EMBL" id="CP019352">
    <property type="protein sequence ID" value="APX99665.1"/>
    <property type="molecule type" value="Genomic_DNA"/>
</dbReference>
<keyword evidence="2" id="KW-1185">Reference proteome</keyword>
<accession>A0AAC9PW32</accession>
<dbReference type="RefSeq" id="WP_076732294.1">
    <property type="nucleotide sequence ID" value="NZ_CP019352.1"/>
</dbReference>
<name>A0AAC9PW32_9FLAO</name>